<dbReference type="Pfam" id="PF00899">
    <property type="entry name" value="ThiF"/>
    <property type="match status" value="1"/>
</dbReference>
<evidence type="ECO:0000313" key="3">
    <source>
        <dbReference type="EMBL" id="PZG41066.1"/>
    </source>
</evidence>
<reference evidence="3 4" key="1">
    <citation type="submission" date="2018-01" db="EMBL/GenBank/DDBJ databases">
        <title>Draft genome sequence of Sphaerisporangium sp. 7K107.</title>
        <authorList>
            <person name="Sahin N."/>
            <person name="Saygin H."/>
            <person name="Ay H."/>
        </authorList>
    </citation>
    <scope>NUCLEOTIDE SEQUENCE [LARGE SCALE GENOMIC DNA]</scope>
    <source>
        <strain evidence="3 4">7K107</strain>
    </source>
</reference>
<protein>
    <submittedName>
        <fullName evidence="3">Thiamine biosynthesis protein ThiF</fullName>
    </submittedName>
</protein>
<feature type="domain" description="THIF-type NAD/FAD binding fold" evidence="2">
    <location>
        <begin position="156"/>
        <end position="384"/>
    </location>
</feature>
<evidence type="ECO:0000259" key="2">
    <source>
        <dbReference type="Pfam" id="PF00899"/>
    </source>
</evidence>
<name>A0A2W2FUD9_9ACTN</name>
<gene>
    <name evidence="3" type="ORF">C1I98_21855</name>
</gene>
<comment type="caution">
    <text evidence="3">The sequence shown here is derived from an EMBL/GenBank/DDBJ whole genome shotgun (WGS) entry which is preliminary data.</text>
</comment>
<dbReference type="Gene3D" id="3.40.50.720">
    <property type="entry name" value="NAD(P)-binding Rossmann-like Domain"/>
    <property type="match status" value="1"/>
</dbReference>
<organism evidence="3 4">
    <name type="scientific">Spongiactinospora gelatinilytica</name>
    <dbReference type="NCBI Taxonomy" id="2666298"/>
    <lineage>
        <taxon>Bacteria</taxon>
        <taxon>Bacillati</taxon>
        <taxon>Actinomycetota</taxon>
        <taxon>Actinomycetes</taxon>
        <taxon>Streptosporangiales</taxon>
        <taxon>Streptosporangiaceae</taxon>
        <taxon>Spongiactinospora</taxon>
    </lineage>
</organism>
<dbReference type="Proteomes" id="UP000248544">
    <property type="component" value="Unassembled WGS sequence"/>
</dbReference>
<accession>A0A2W2FUD9</accession>
<dbReference type="GO" id="GO:0008641">
    <property type="term" value="F:ubiquitin-like modifier activating enzyme activity"/>
    <property type="evidence" value="ECO:0007669"/>
    <property type="project" value="InterPro"/>
</dbReference>
<dbReference type="AlphaFoldDB" id="A0A2W2FUD9"/>
<keyword evidence="4" id="KW-1185">Reference proteome</keyword>
<dbReference type="SUPFAM" id="SSF69572">
    <property type="entry name" value="Activating enzymes of the ubiquitin-like proteins"/>
    <property type="match status" value="1"/>
</dbReference>
<evidence type="ECO:0000313" key="4">
    <source>
        <dbReference type="Proteomes" id="UP000248544"/>
    </source>
</evidence>
<evidence type="ECO:0000256" key="1">
    <source>
        <dbReference type="SAM" id="MobiDB-lite"/>
    </source>
</evidence>
<feature type="compositionally biased region" description="Basic and acidic residues" evidence="1">
    <location>
        <begin position="28"/>
        <end position="38"/>
    </location>
</feature>
<feature type="region of interest" description="Disordered" evidence="1">
    <location>
        <begin position="1"/>
        <end position="38"/>
    </location>
</feature>
<dbReference type="EMBL" id="POUA01000181">
    <property type="protein sequence ID" value="PZG41066.1"/>
    <property type="molecule type" value="Genomic_DNA"/>
</dbReference>
<sequence length="392" mass="41758">MRPLEGRSARGPSSRRRSGRSTVSTHQRAHEAGGIREVRRPRLKAALRRVARDPRTLQFGLHPQRASVLHDLEPPVLRVIEGLDGTRELRQVVADAAKEGLAEEQARTLIGMLAQRGVLDDAAFPPPLTSLSLAERDRLQADLDALSLHPETTDGGAAVMERRRAAHVRVYGAGRVGAQIAVLLAASGVGNLCVGDTAIARPRDVVPGGLGWSAVGAPRHDGAVASARAVAPGINAWTSAFASHPADRAHRPDLAILAPVEPLDQILVADLAEAGIPHLLVSAFEGLGVIGPLVQPGLTACLRCLDLARRDRDPAWPTVSARLGGYPAGEVACDTVTATIVAATAAGQALSWIDEKKSIVTNGTLDVLQIWGWRRRSWSVHPQCRCSRNQLH</sequence>
<proteinExistence type="predicted"/>
<dbReference type="InterPro" id="IPR000594">
    <property type="entry name" value="ThiF_NAD_FAD-bd"/>
</dbReference>
<dbReference type="InterPro" id="IPR035985">
    <property type="entry name" value="Ubiquitin-activating_enz"/>
</dbReference>